<dbReference type="Pfam" id="PF14491">
    <property type="entry name" value="DUF4435"/>
    <property type="match status" value="1"/>
</dbReference>
<name>B1H040_ENDTX</name>
<reference evidence="4" key="1">
    <citation type="journal article" date="2008" name="Proc. Natl. Acad. Sci. U.S.A.">
        <title>Complete genome of the uncultured termite group 1 bacteria in a single host protist cell.</title>
        <authorList>
            <person name="Hongoh Y."/>
            <person name="Sharma V.K."/>
            <person name="Prakash T."/>
            <person name="Noda S."/>
            <person name="Taylor T.D."/>
            <person name="Kudo T."/>
            <person name="Sakaki Y."/>
            <person name="Toyoda A."/>
            <person name="Hattori M."/>
            <person name="Ohkuma M."/>
        </authorList>
    </citation>
    <scope>NUCLEOTIDE SEQUENCE [LARGE SCALE GENOMIC DNA]</scope>
    <source>
        <strain evidence="4">Rs-D17 genomovar Ri2008</strain>
    </source>
</reference>
<dbReference type="PATRIC" id="fig|471821.5.peg.631"/>
<sequence length="519" mass="60274">MSEKLKSLQFNLDFFKKLGVFSKNRNLLQYLPTAGTVISAQKILLMPTFDAIPNIVNTSIKLQESQNRDKSLKEPYSASITSISYVLDECKMLLGNLLAERNEVRNKFCDNIQRGTNKDYELPKNNLDNVIKIWNSLIQHRILEVESGITFTLKMKTNLSVNYPAYQMSDGEKVALYLIAYVLQSPKDGFVIVDEPEMYLHKTILNKLWDILEDERKDCIFIYLTHDLGFATSRALAKKVWIKSFSVPDKWEIEYIKGNELPEELLMELLGSRKNILFCEGKKGGIDEQIYNILFPDFTIIPVESCFSVINYTKAFNKMPNLTTKAIGLIDSDHHGADRLEKLKSNDIFSFSIAEIENLFFDESFLKLLSEKLLVQDKNAVESIKSEVTLQLEKEMELQISNYISMKINYYFTDSHLTKGNNLKEVEKNYVRFKKEIKICAWTEHRKVELEKIIKDKDYKRVLSIFNNKGLKQIATKHFGVSDFTDRAIDYLKNNLKAQDAIKKYFPVEIWNRIELNKL</sequence>
<feature type="domain" description="DUF4435" evidence="2">
    <location>
        <begin position="274"/>
        <end position="485"/>
    </location>
</feature>
<evidence type="ECO:0000313" key="4">
    <source>
        <dbReference type="Proteomes" id="UP000001691"/>
    </source>
</evidence>
<evidence type="ECO:0000313" key="3">
    <source>
        <dbReference type="EMBL" id="BAG13872.1"/>
    </source>
</evidence>
<dbReference type="InterPro" id="IPR029492">
    <property type="entry name" value="DUF4435"/>
</dbReference>
<evidence type="ECO:0000259" key="1">
    <source>
        <dbReference type="Pfam" id="PF13304"/>
    </source>
</evidence>
<gene>
    <name evidence="3" type="ordered locus">TGRD_386</name>
</gene>
<dbReference type="InterPro" id="IPR003959">
    <property type="entry name" value="ATPase_AAA_core"/>
</dbReference>
<dbReference type="Gene3D" id="3.40.50.300">
    <property type="entry name" value="P-loop containing nucleotide triphosphate hydrolases"/>
    <property type="match status" value="1"/>
</dbReference>
<dbReference type="GO" id="GO:0016887">
    <property type="term" value="F:ATP hydrolysis activity"/>
    <property type="evidence" value="ECO:0007669"/>
    <property type="project" value="InterPro"/>
</dbReference>
<dbReference type="KEGG" id="rsd:TGRD_386"/>
<dbReference type="Pfam" id="PF13304">
    <property type="entry name" value="AAA_21"/>
    <property type="match status" value="1"/>
</dbReference>
<dbReference type="EMBL" id="AP009510">
    <property type="protein sequence ID" value="BAG13872.1"/>
    <property type="molecule type" value="Genomic_DNA"/>
</dbReference>
<dbReference type="Proteomes" id="UP000001691">
    <property type="component" value="Chromosome"/>
</dbReference>
<accession>B1H040</accession>
<keyword evidence="4" id="KW-1185">Reference proteome</keyword>
<dbReference type="GO" id="GO:0005524">
    <property type="term" value="F:ATP binding"/>
    <property type="evidence" value="ECO:0007669"/>
    <property type="project" value="InterPro"/>
</dbReference>
<evidence type="ECO:0000259" key="2">
    <source>
        <dbReference type="Pfam" id="PF14491"/>
    </source>
</evidence>
<protein>
    <submittedName>
        <fullName evidence="3">ABC transporter ATPase component-like protein</fullName>
    </submittedName>
</protein>
<organism evidence="3 4">
    <name type="scientific">Endomicrobium trichonymphae</name>
    <dbReference type="NCBI Taxonomy" id="1408204"/>
    <lineage>
        <taxon>Bacteria</taxon>
        <taxon>Pseudomonadati</taxon>
        <taxon>Elusimicrobiota</taxon>
        <taxon>Endomicrobiia</taxon>
        <taxon>Endomicrobiales</taxon>
        <taxon>Endomicrobiaceae</taxon>
        <taxon>Candidatus Endomicrobiellum</taxon>
    </lineage>
</organism>
<proteinExistence type="predicted"/>
<dbReference type="InterPro" id="IPR027417">
    <property type="entry name" value="P-loop_NTPase"/>
</dbReference>
<dbReference type="AlphaFoldDB" id="B1H040"/>
<dbReference type="SUPFAM" id="SSF52540">
    <property type="entry name" value="P-loop containing nucleoside triphosphate hydrolases"/>
    <property type="match status" value="1"/>
</dbReference>
<dbReference type="STRING" id="471821.TGRD_389"/>
<dbReference type="HOGENOM" id="CLU_028461_0_0_0"/>
<feature type="domain" description="ATPase AAA-type core" evidence="1">
    <location>
        <begin position="74"/>
        <end position="229"/>
    </location>
</feature>